<dbReference type="EMBL" id="RBSW01000101">
    <property type="protein sequence ID" value="RMS83919.1"/>
    <property type="molecule type" value="Genomic_DNA"/>
</dbReference>
<reference evidence="1 2" key="1">
    <citation type="submission" date="2018-08" db="EMBL/GenBank/DDBJ databases">
        <title>Recombination of ecologically and evolutionarily significant loci maintains genetic cohesion in the Pseudomonas syringae species complex.</title>
        <authorList>
            <person name="Dillon M."/>
            <person name="Thakur S."/>
            <person name="Almeida R.N.D."/>
            <person name="Weir B.S."/>
            <person name="Guttman D.S."/>
        </authorList>
    </citation>
    <scope>NUCLEOTIDE SEQUENCE [LARGE SCALE GENOMIC DNA]</scope>
    <source>
        <strain evidence="1 2">ICMP 9421</strain>
    </source>
</reference>
<organism evidence="1 2">
    <name type="scientific">Pseudomonas savastanoi</name>
    <name type="common">Pseudomonas syringae pv. savastanoi</name>
    <dbReference type="NCBI Taxonomy" id="29438"/>
    <lineage>
        <taxon>Bacteria</taxon>
        <taxon>Pseudomonadati</taxon>
        <taxon>Pseudomonadota</taxon>
        <taxon>Gammaproteobacteria</taxon>
        <taxon>Pseudomonadales</taxon>
        <taxon>Pseudomonadaceae</taxon>
        <taxon>Pseudomonas</taxon>
    </lineage>
</organism>
<gene>
    <name evidence="1" type="ORF">ALP59_01588</name>
</gene>
<name>A0A3M5GB96_PSESS</name>
<comment type="caution">
    <text evidence="1">The sequence shown here is derived from an EMBL/GenBank/DDBJ whole genome shotgun (WGS) entry which is preliminary data.</text>
</comment>
<protein>
    <submittedName>
        <fullName evidence="1">Tail protein I</fullName>
    </submittedName>
</protein>
<dbReference type="NCBIfam" id="TIGR01634">
    <property type="entry name" value="tail_P2_I"/>
    <property type="match status" value="1"/>
</dbReference>
<evidence type="ECO:0000313" key="2">
    <source>
        <dbReference type="Proteomes" id="UP000270499"/>
    </source>
</evidence>
<dbReference type="InterPro" id="IPR006521">
    <property type="entry name" value="Tail_protein_I"/>
</dbReference>
<proteinExistence type="predicted"/>
<dbReference type="AlphaFoldDB" id="A0A3M5GB96"/>
<sequence length="130" mass="14848">MCFLVIRTEEPELANFAAFPLDLRETDFLQELDTHISNLQQDAAERAIEAAIVDTTPMPLRTLYNPDTCPVELLPHLASSWSVDRWDEKWSEPVKRNAVKASFYVHAHKGTIGALRRVVEPLGCDRSWRT</sequence>
<dbReference type="Pfam" id="PF09684">
    <property type="entry name" value="Tail_P2_I"/>
    <property type="match status" value="1"/>
</dbReference>
<dbReference type="Proteomes" id="UP000270499">
    <property type="component" value="Unassembled WGS sequence"/>
</dbReference>
<evidence type="ECO:0000313" key="1">
    <source>
        <dbReference type="EMBL" id="RMS83919.1"/>
    </source>
</evidence>
<accession>A0A3M5GB96</accession>